<feature type="domain" description="ATPase AAA-type core" evidence="1">
    <location>
        <begin position="46"/>
        <end position="332"/>
    </location>
</feature>
<gene>
    <name evidence="2" type="ORF">M72_22791</name>
</gene>
<dbReference type="PANTHER" id="PTHR40396">
    <property type="entry name" value="ATPASE-LIKE PROTEIN"/>
    <property type="match status" value="1"/>
</dbReference>
<name>A0A0M6WF45_9FIRM</name>
<organism evidence="2 3">
    <name type="scientific">Roseburia faecis</name>
    <dbReference type="NCBI Taxonomy" id="301302"/>
    <lineage>
        <taxon>Bacteria</taxon>
        <taxon>Bacillati</taxon>
        <taxon>Bacillota</taxon>
        <taxon>Clostridia</taxon>
        <taxon>Lachnospirales</taxon>
        <taxon>Lachnospiraceae</taxon>
        <taxon>Roseburia</taxon>
    </lineage>
</organism>
<dbReference type="InterPro" id="IPR027417">
    <property type="entry name" value="P-loop_NTPase"/>
</dbReference>
<accession>A0A0M6WF45</accession>
<dbReference type="GO" id="GO:0005524">
    <property type="term" value="F:ATP binding"/>
    <property type="evidence" value="ECO:0007669"/>
    <property type="project" value="InterPro"/>
</dbReference>
<evidence type="ECO:0000313" key="3">
    <source>
        <dbReference type="Proteomes" id="UP000049979"/>
    </source>
</evidence>
<dbReference type="SUPFAM" id="SSF52540">
    <property type="entry name" value="P-loop containing nucleoside triphosphate hydrolases"/>
    <property type="match status" value="1"/>
</dbReference>
<dbReference type="AlphaFoldDB" id="A0A0M6WF45"/>
<reference evidence="3" key="1">
    <citation type="submission" date="2015-05" db="EMBL/GenBank/DDBJ databases">
        <authorList>
            <consortium name="Pathogen Informatics"/>
        </authorList>
    </citation>
    <scope>NUCLEOTIDE SEQUENCE [LARGE SCALE GENOMIC DNA]</scope>
    <source>
        <strain evidence="3">M72</strain>
    </source>
</reference>
<dbReference type="Pfam" id="PF13304">
    <property type="entry name" value="AAA_21"/>
    <property type="match status" value="1"/>
</dbReference>
<dbReference type="RefSeq" id="WP_055067285.1">
    <property type="nucleotide sequence ID" value="NZ_CP173697.1"/>
</dbReference>
<proteinExistence type="predicted"/>
<keyword evidence="3" id="KW-1185">Reference proteome</keyword>
<evidence type="ECO:0000259" key="1">
    <source>
        <dbReference type="Pfam" id="PF13304"/>
    </source>
</evidence>
<sequence length="388" mass="44119">MLIQFTVENHRSIKNSAVISFAASKDKSFEEYLLHPDEKKRLLPVLAIYGANAAGKSNVLHAMMTMKEMVVGNAAKVSKGQKLPWEPFGGTKVPTSFEMVFIFQGVRYTYGFSFDAKKIYKEYLYHWPNGREALIFSRENGVYEFRENVNEQVTLSNRTPDNKLYLVSSNDWNLPQTENAYQWFLEKLTFLMDEEPATSETVAQIVSGDDKKARILKELMLADLGITDVTIKNTSGKIPVITTTHRIINEDGTTEYFQLFMEQESVGTQHFFARIGGWLQALENGALLVVDEIEDSLHPLLTRRLIEMVQDKAVNTKGAQLIFTTHDAMLLDLNFFRRDQIWFAEKNDETCATELYSLASFSPRKGENVRKGYLQGRFGAIPFIGGDA</sequence>
<dbReference type="InterPro" id="IPR003959">
    <property type="entry name" value="ATPase_AAA_core"/>
</dbReference>
<evidence type="ECO:0000313" key="2">
    <source>
        <dbReference type="EMBL" id="CRL34987.1"/>
    </source>
</evidence>
<dbReference type="OrthoDB" id="9809324at2"/>
<dbReference type="GO" id="GO:0016887">
    <property type="term" value="F:ATP hydrolysis activity"/>
    <property type="evidence" value="ECO:0007669"/>
    <property type="project" value="InterPro"/>
</dbReference>
<dbReference type="Gene3D" id="3.40.50.300">
    <property type="entry name" value="P-loop containing nucleotide triphosphate hydrolases"/>
    <property type="match status" value="1"/>
</dbReference>
<dbReference type="EMBL" id="CVRR01000007">
    <property type="protein sequence ID" value="CRL34987.1"/>
    <property type="molecule type" value="Genomic_DNA"/>
</dbReference>
<dbReference type="Proteomes" id="UP000049979">
    <property type="component" value="Unassembled WGS sequence"/>
</dbReference>
<protein>
    <submittedName>
        <fullName evidence="2">Abortive infection protein</fullName>
    </submittedName>
</protein>
<dbReference type="PANTHER" id="PTHR40396:SF1">
    <property type="entry name" value="ATPASE AAA-TYPE CORE DOMAIN-CONTAINING PROTEIN"/>
    <property type="match status" value="1"/>
</dbReference>